<feature type="domain" description="Pyridoxamine 5'-phosphate oxidase N-terminal" evidence="12">
    <location>
        <begin position="36"/>
        <end position="157"/>
    </location>
</feature>
<evidence type="ECO:0000256" key="4">
    <source>
        <dbReference type="ARBA" id="ARBA00011738"/>
    </source>
</evidence>
<organism evidence="14 15">
    <name type="scientific">Rhodocytophaga rosea</name>
    <dbReference type="NCBI Taxonomy" id="2704465"/>
    <lineage>
        <taxon>Bacteria</taxon>
        <taxon>Pseudomonadati</taxon>
        <taxon>Bacteroidota</taxon>
        <taxon>Cytophagia</taxon>
        <taxon>Cytophagales</taxon>
        <taxon>Rhodocytophagaceae</taxon>
        <taxon>Rhodocytophaga</taxon>
    </lineage>
</organism>
<comment type="similarity">
    <text evidence="3 9">Belongs to the pyridoxamine 5'-phosphate oxidase family.</text>
</comment>
<evidence type="ECO:0000256" key="6">
    <source>
        <dbReference type="ARBA" id="ARBA00022643"/>
    </source>
</evidence>
<evidence type="ECO:0000313" key="14">
    <source>
        <dbReference type="EMBL" id="QHT65412.1"/>
    </source>
</evidence>
<dbReference type="Pfam" id="PF01243">
    <property type="entry name" value="PNPOx_N"/>
    <property type="match status" value="1"/>
</dbReference>
<dbReference type="Gene3D" id="2.30.110.10">
    <property type="entry name" value="Electron Transport, Fmn-binding Protein, Chain A"/>
    <property type="match status" value="1"/>
</dbReference>
<dbReference type="EC" id="1.4.3.5" evidence="9"/>
<dbReference type="NCBIfam" id="TIGR00558">
    <property type="entry name" value="pdxH"/>
    <property type="match status" value="1"/>
</dbReference>
<keyword evidence="8 9" id="KW-0664">Pyridoxine biosynthesis</keyword>
<feature type="binding site" evidence="9 11">
    <location>
        <begin position="64"/>
        <end position="69"/>
    </location>
    <ligand>
        <name>FMN</name>
        <dbReference type="ChEBI" id="CHEBI:58210"/>
    </ligand>
</feature>
<proteinExistence type="inferred from homology"/>
<evidence type="ECO:0000256" key="9">
    <source>
        <dbReference type="HAMAP-Rule" id="MF_01629"/>
    </source>
</evidence>
<keyword evidence="5 9" id="KW-0285">Flavoprotein</keyword>
<feature type="binding site" evidence="9 11">
    <location>
        <position position="189"/>
    </location>
    <ligand>
        <name>FMN</name>
        <dbReference type="ChEBI" id="CHEBI:58210"/>
    </ligand>
</feature>
<sequence length="217" mass="24997">MNSTSSLADIRNEYTRQELDFDKTAADPFSQFRQWFDEALQSKVPEPNAMHLCTVSANGRPSGRIVLLKGMETQGFVFYTNYESRKGKEMAQNTWVSLTFFWPELERQVRIEGKVTLTSAAQSDEYYHSRPKGSQLGAWASPQSQVIPTRAILEENLTSLEEKFKAMPEIPRPPHWGGYCVLPDAIEFWQGRQSRLHDRINYVKQPDGSWHKQRLAP</sequence>
<feature type="binding site" evidence="9 11">
    <location>
        <position position="85"/>
    </location>
    <ligand>
        <name>FMN</name>
        <dbReference type="ChEBI" id="CHEBI:58210"/>
    </ligand>
</feature>
<dbReference type="PIRSF" id="PIRSF000190">
    <property type="entry name" value="Pyd_amn-ph_oxd"/>
    <property type="match status" value="1"/>
</dbReference>
<dbReference type="EMBL" id="CP048222">
    <property type="protein sequence ID" value="QHT65412.1"/>
    <property type="molecule type" value="Genomic_DNA"/>
</dbReference>
<dbReference type="PROSITE" id="PS01064">
    <property type="entry name" value="PYRIDOX_OXIDASE"/>
    <property type="match status" value="1"/>
</dbReference>
<feature type="binding site" evidence="9 11">
    <location>
        <position position="199"/>
    </location>
    <ligand>
        <name>FMN</name>
        <dbReference type="ChEBI" id="CHEBI:58210"/>
    </ligand>
</feature>
<dbReference type="GO" id="GO:0010181">
    <property type="term" value="F:FMN binding"/>
    <property type="evidence" value="ECO:0007669"/>
    <property type="project" value="UniProtKB-UniRule"/>
</dbReference>
<feature type="binding site" evidence="9 11">
    <location>
        <position position="108"/>
    </location>
    <ligand>
        <name>FMN</name>
        <dbReference type="ChEBI" id="CHEBI:58210"/>
    </ligand>
</feature>
<feature type="binding site" evidence="9 11">
    <location>
        <begin position="143"/>
        <end position="144"/>
    </location>
    <ligand>
        <name>FMN</name>
        <dbReference type="ChEBI" id="CHEBI:58210"/>
    </ligand>
</feature>
<feature type="binding site" evidence="9 10">
    <location>
        <position position="69"/>
    </location>
    <ligand>
        <name>substrate</name>
    </ligand>
</feature>
<feature type="binding site" evidence="9 10">
    <location>
        <position position="126"/>
    </location>
    <ligand>
        <name>substrate</name>
    </ligand>
</feature>
<evidence type="ECO:0000256" key="11">
    <source>
        <dbReference type="PIRSR" id="PIRSR000190-2"/>
    </source>
</evidence>
<dbReference type="HAMAP" id="MF_01629">
    <property type="entry name" value="PdxH"/>
    <property type="match status" value="1"/>
</dbReference>
<evidence type="ECO:0000256" key="8">
    <source>
        <dbReference type="ARBA" id="ARBA00023096"/>
    </source>
</evidence>
<name>A0A6C0GC61_9BACT</name>
<feature type="binding site" evidence="9 10">
    <location>
        <position position="134"/>
    </location>
    <ligand>
        <name>substrate</name>
    </ligand>
</feature>
<comment type="pathway">
    <text evidence="1 9">Cofactor metabolism; pyridoxal 5'-phosphate salvage; pyridoxal 5'-phosphate from pyridoxamine 5'-phosphate: step 1/1.</text>
</comment>
<dbReference type="NCBIfam" id="NF004231">
    <property type="entry name" value="PRK05679.1"/>
    <property type="match status" value="1"/>
</dbReference>
<feature type="binding site" evidence="9 10">
    <location>
        <position position="130"/>
    </location>
    <ligand>
        <name>substrate</name>
    </ligand>
</feature>
<comment type="subunit">
    <text evidence="4 9">Homodimer.</text>
</comment>
<dbReference type="GO" id="GO:0004733">
    <property type="term" value="F:pyridoxamine phosphate oxidase activity"/>
    <property type="evidence" value="ECO:0007669"/>
    <property type="project" value="UniProtKB-UniRule"/>
</dbReference>
<protein>
    <recommendedName>
        <fullName evidence="9">Pyridoxine/pyridoxamine 5'-phosphate oxidase</fullName>
        <ecNumber evidence="9">1.4.3.5</ecNumber>
    </recommendedName>
    <alternativeName>
        <fullName evidence="9">PNP/PMP oxidase</fullName>
        <shortName evidence="9">PNPOx</shortName>
    </alternativeName>
    <alternativeName>
        <fullName evidence="9">Pyridoxal 5'-phosphate synthase</fullName>
    </alternativeName>
</protein>
<evidence type="ECO:0000256" key="7">
    <source>
        <dbReference type="ARBA" id="ARBA00023002"/>
    </source>
</evidence>
<comment type="catalytic activity">
    <reaction evidence="9">
        <text>pyridoxamine 5'-phosphate + O2 + H2O = pyridoxal 5'-phosphate + H2O2 + NH4(+)</text>
        <dbReference type="Rhea" id="RHEA:15817"/>
        <dbReference type="ChEBI" id="CHEBI:15377"/>
        <dbReference type="ChEBI" id="CHEBI:15379"/>
        <dbReference type="ChEBI" id="CHEBI:16240"/>
        <dbReference type="ChEBI" id="CHEBI:28938"/>
        <dbReference type="ChEBI" id="CHEBI:58451"/>
        <dbReference type="ChEBI" id="CHEBI:597326"/>
        <dbReference type="EC" id="1.4.3.5"/>
    </reaction>
</comment>
<evidence type="ECO:0000256" key="3">
    <source>
        <dbReference type="ARBA" id="ARBA00007301"/>
    </source>
</evidence>
<dbReference type="RefSeq" id="WP_162441499.1">
    <property type="nucleotide sequence ID" value="NZ_CP048222.1"/>
</dbReference>
<dbReference type="FunFam" id="2.30.110.10:FF:000005">
    <property type="entry name" value="NAD(P)H-hydrate epimerase"/>
    <property type="match status" value="1"/>
</dbReference>
<keyword evidence="15" id="KW-1185">Reference proteome</keyword>
<dbReference type="Proteomes" id="UP000480178">
    <property type="component" value="Chromosome"/>
</dbReference>
<feature type="binding site" evidence="10">
    <location>
        <begin position="11"/>
        <end position="14"/>
    </location>
    <ligand>
        <name>substrate</name>
    </ligand>
</feature>
<dbReference type="SUPFAM" id="SSF50475">
    <property type="entry name" value="FMN-binding split barrel"/>
    <property type="match status" value="1"/>
</dbReference>
<evidence type="ECO:0000256" key="10">
    <source>
        <dbReference type="PIRSR" id="PIRSR000190-1"/>
    </source>
</evidence>
<feature type="binding site" evidence="9 10">
    <location>
        <begin position="195"/>
        <end position="197"/>
    </location>
    <ligand>
        <name>substrate</name>
    </ligand>
</feature>
<comment type="cofactor">
    <cofactor evidence="9 11">
        <name>FMN</name>
        <dbReference type="ChEBI" id="CHEBI:58210"/>
    </cofactor>
    <text evidence="9 11">Binds 1 FMN per subunit.</text>
</comment>
<comment type="catalytic activity">
    <reaction evidence="9">
        <text>pyridoxine 5'-phosphate + O2 = pyridoxal 5'-phosphate + H2O2</text>
        <dbReference type="Rhea" id="RHEA:15149"/>
        <dbReference type="ChEBI" id="CHEBI:15379"/>
        <dbReference type="ChEBI" id="CHEBI:16240"/>
        <dbReference type="ChEBI" id="CHEBI:58589"/>
        <dbReference type="ChEBI" id="CHEBI:597326"/>
        <dbReference type="EC" id="1.4.3.5"/>
    </reaction>
</comment>
<evidence type="ECO:0000256" key="2">
    <source>
        <dbReference type="ARBA" id="ARBA00005037"/>
    </source>
</evidence>
<comment type="function">
    <text evidence="9">Catalyzes the oxidation of either pyridoxine 5'-phosphate (PNP) or pyridoxamine 5'-phosphate (PMP) into pyridoxal 5'-phosphate (PLP).</text>
</comment>
<dbReference type="InterPro" id="IPR019740">
    <property type="entry name" value="Pyridox_Oxase_CS"/>
</dbReference>
<evidence type="ECO:0000259" key="13">
    <source>
        <dbReference type="Pfam" id="PF10590"/>
    </source>
</evidence>
<dbReference type="GO" id="GO:0008615">
    <property type="term" value="P:pyridoxine biosynthetic process"/>
    <property type="evidence" value="ECO:0007669"/>
    <property type="project" value="UniProtKB-UniRule"/>
</dbReference>
<evidence type="ECO:0000256" key="5">
    <source>
        <dbReference type="ARBA" id="ARBA00022630"/>
    </source>
</evidence>
<dbReference type="Pfam" id="PF10590">
    <property type="entry name" value="PNP_phzG_C"/>
    <property type="match status" value="1"/>
</dbReference>
<keyword evidence="6 9" id="KW-0288">FMN</keyword>
<evidence type="ECO:0000313" key="15">
    <source>
        <dbReference type="Proteomes" id="UP000480178"/>
    </source>
</evidence>
<dbReference type="PANTHER" id="PTHR10851">
    <property type="entry name" value="PYRIDOXINE-5-PHOSPHATE OXIDASE"/>
    <property type="match status" value="1"/>
</dbReference>
<feature type="binding site" evidence="9 11">
    <location>
        <position position="86"/>
    </location>
    <ligand>
        <name>FMN</name>
        <dbReference type="ChEBI" id="CHEBI:58210"/>
    </ligand>
</feature>
<dbReference type="PANTHER" id="PTHR10851:SF0">
    <property type="entry name" value="PYRIDOXINE-5'-PHOSPHATE OXIDASE"/>
    <property type="match status" value="1"/>
</dbReference>
<reference evidence="14 15" key="1">
    <citation type="submission" date="2020-01" db="EMBL/GenBank/DDBJ databases">
        <authorList>
            <person name="Kim M.K."/>
        </authorList>
    </citation>
    <scope>NUCLEOTIDE SEQUENCE [LARGE SCALE GENOMIC DNA]</scope>
    <source>
        <strain evidence="14 15">172606-1</strain>
    </source>
</reference>
<accession>A0A6C0GC61</accession>
<dbReference type="InterPro" id="IPR019576">
    <property type="entry name" value="Pyridoxamine_oxidase_dimer_C"/>
</dbReference>
<comment type="pathway">
    <text evidence="2 9">Cofactor metabolism; pyridoxal 5'-phosphate salvage; pyridoxal 5'-phosphate from pyridoxine 5'-phosphate: step 1/1.</text>
</comment>
<dbReference type="AlphaFoldDB" id="A0A6C0GC61"/>
<dbReference type="KEGG" id="rhoz:GXP67_01335"/>
<dbReference type="InterPro" id="IPR012349">
    <property type="entry name" value="Split_barrel_FMN-bd"/>
</dbReference>
<evidence type="ECO:0000259" key="12">
    <source>
        <dbReference type="Pfam" id="PF01243"/>
    </source>
</evidence>
<dbReference type="UniPathway" id="UPA01068">
    <property type="reaction ID" value="UER00304"/>
</dbReference>
<gene>
    <name evidence="9 14" type="primary">pdxH</name>
    <name evidence="14" type="ORF">GXP67_01335</name>
</gene>
<dbReference type="InterPro" id="IPR000659">
    <property type="entry name" value="Pyridox_Oxase"/>
</dbReference>
<dbReference type="InterPro" id="IPR011576">
    <property type="entry name" value="Pyridox_Oxase_N"/>
</dbReference>
<evidence type="ECO:0000256" key="1">
    <source>
        <dbReference type="ARBA" id="ARBA00004738"/>
    </source>
</evidence>
<keyword evidence="7 9" id="KW-0560">Oxidoreductase</keyword>
<feature type="binding site" evidence="9 11">
    <location>
        <begin position="79"/>
        <end position="80"/>
    </location>
    <ligand>
        <name>FMN</name>
        <dbReference type="ChEBI" id="CHEBI:58210"/>
    </ligand>
</feature>
<feature type="domain" description="Pyridoxine 5'-phosphate oxidase dimerisation C-terminal" evidence="13">
    <location>
        <begin position="176"/>
        <end position="217"/>
    </location>
</feature>